<evidence type="ECO:0000313" key="2">
    <source>
        <dbReference type="EMBL" id="CBW15342.1"/>
    </source>
</evidence>
<dbReference type="PANTHER" id="PTHR37292">
    <property type="entry name" value="VNG6097C"/>
    <property type="match status" value="1"/>
</dbReference>
<accession>A0AB33QK87</accession>
<evidence type="ECO:0000313" key="3">
    <source>
        <dbReference type="Proteomes" id="UP000007052"/>
    </source>
</evidence>
<evidence type="ECO:0000259" key="1">
    <source>
        <dbReference type="Pfam" id="PF03235"/>
    </source>
</evidence>
<dbReference type="EMBL" id="FQ312002">
    <property type="protein sequence ID" value="CBW15342.1"/>
    <property type="molecule type" value="Genomic_DNA"/>
</dbReference>
<dbReference type="PANTHER" id="PTHR37292:SF2">
    <property type="entry name" value="DUF262 DOMAIN-CONTAINING PROTEIN"/>
    <property type="match status" value="1"/>
</dbReference>
<organism evidence="2 3">
    <name type="scientific">Haemophilus parainfluenzae (strain T3T1)</name>
    <dbReference type="NCBI Taxonomy" id="862965"/>
    <lineage>
        <taxon>Bacteria</taxon>
        <taxon>Pseudomonadati</taxon>
        <taxon>Pseudomonadota</taxon>
        <taxon>Gammaproteobacteria</taxon>
        <taxon>Pasteurellales</taxon>
        <taxon>Pasteurellaceae</taxon>
        <taxon>Haemophilus</taxon>
    </lineage>
</organism>
<proteinExistence type="predicted"/>
<feature type="domain" description="GmrSD restriction endonucleases N-terminal" evidence="1">
    <location>
        <begin position="11"/>
        <end position="250"/>
    </location>
</feature>
<dbReference type="RefSeq" id="WP_014065020.1">
    <property type="nucleotide sequence ID" value="NC_015964.1"/>
</dbReference>
<name>A0AB33QK87_HAEP3</name>
<reference evidence="3" key="1">
    <citation type="submission" date="2010-07" db="EMBL/GenBank/DDBJ databases">
        <title>The genome sequence of Haemophilus parainfluenzae T3T1.</title>
        <authorList>
            <person name="Crook D."/>
            <person name="Hood D."/>
            <person name="Moxon R."/>
            <person name="Parkhill J."/>
            <person name="Aslett M."/>
            <person name="Bentley S.D."/>
        </authorList>
    </citation>
    <scope>NUCLEOTIDE SEQUENCE [LARGE SCALE GENOMIC DNA]</scope>
    <source>
        <strain evidence="3">T3T1</strain>
    </source>
</reference>
<protein>
    <recommendedName>
        <fullName evidence="1">GmrSD restriction endonucleases N-terminal domain-containing protein</fullName>
    </recommendedName>
</protein>
<dbReference type="InterPro" id="IPR004919">
    <property type="entry name" value="GmrSD_N"/>
</dbReference>
<dbReference type="AlphaFoldDB" id="A0AB33QK87"/>
<gene>
    <name evidence="2" type="ordered locus">PARA_12390</name>
</gene>
<dbReference type="KEGG" id="hpr:PARA_12390"/>
<sequence>MSYQGISIREVLDKINANTNGWYLPEVQRQYVWGNRNNSEDYVCLLLDSLLQGYPIGGIVVWENSAKVPFRLFLTDYASNKFNKSVEEGRWGQSKSLVYDGQQRLQTLYSVLKYTFNDRVLHYDLFFDAKNANADETGFLFRNKDATPELRYLKLTELCSISCPEASEESEAKYTIEDRLKPLYEHDKEKRPIVCQNFDRLWDVFVKDHKKQIAYFSIKANSPDTANEVFRRLNIGGVSLTSVELVLSKIKAKYYDFEEKLWELSNKIKKYDIEFSSEQLLQLLYLLIKGTIRVDDRYFKGTDEELDLFNSKLEDVEIPLLDFFNYLRSEFNINHNYIIPRWAAILPMIIYLIRRNEINHNYKWSDNYNDEHKKQMKAVHQYFLSSQILDWNTQTMVNEFSRLATEAAKNQHEFPLSEIKAFAVSKNRVGELNESNFTWQPWFALKMLQPGRAFNFTENKPHIDHIFPMNRGIDDEIYQNEVDVLWNFQILPAGVNLYKWNKSPKEFLLSHPELKEKFDFIPDLDSEVWNNYIDFIQYRKNLMIKYLKERYDISLNS</sequence>
<dbReference type="Proteomes" id="UP000007052">
    <property type="component" value="Chromosome"/>
</dbReference>
<dbReference type="Pfam" id="PF03235">
    <property type="entry name" value="GmrSD_N"/>
    <property type="match status" value="1"/>
</dbReference>